<evidence type="ECO:0000313" key="2">
    <source>
        <dbReference type="EMBL" id="MQL91400.1"/>
    </source>
</evidence>
<protein>
    <submittedName>
        <fullName evidence="2">Uncharacterized protein</fullName>
    </submittedName>
</protein>
<gene>
    <name evidence="2" type="ORF">Taro_024017</name>
</gene>
<organism evidence="2 3">
    <name type="scientific">Colocasia esculenta</name>
    <name type="common">Wild taro</name>
    <name type="synonym">Arum esculentum</name>
    <dbReference type="NCBI Taxonomy" id="4460"/>
    <lineage>
        <taxon>Eukaryota</taxon>
        <taxon>Viridiplantae</taxon>
        <taxon>Streptophyta</taxon>
        <taxon>Embryophyta</taxon>
        <taxon>Tracheophyta</taxon>
        <taxon>Spermatophyta</taxon>
        <taxon>Magnoliopsida</taxon>
        <taxon>Liliopsida</taxon>
        <taxon>Araceae</taxon>
        <taxon>Aroideae</taxon>
        <taxon>Colocasieae</taxon>
        <taxon>Colocasia</taxon>
    </lineage>
</organism>
<accession>A0A843VCH1</accession>
<proteinExistence type="predicted"/>
<feature type="compositionally biased region" description="Basic and acidic residues" evidence="1">
    <location>
        <begin position="33"/>
        <end position="42"/>
    </location>
</feature>
<feature type="region of interest" description="Disordered" evidence="1">
    <location>
        <begin position="27"/>
        <end position="48"/>
    </location>
</feature>
<name>A0A843VCH1_COLES</name>
<dbReference type="Proteomes" id="UP000652761">
    <property type="component" value="Unassembled WGS sequence"/>
</dbReference>
<comment type="caution">
    <text evidence="2">The sequence shown here is derived from an EMBL/GenBank/DDBJ whole genome shotgun (WGS) entry which is preliminary data.</text>
</comment>
<keyword evidence="3" id="KW-1185">Reference proteome</keyword>
<sequence length="427" mass="46091">MWAREMRGRRQQRRSWRGGVFQRQVPLEDGEDGLGHGEREQEYGGGEGECRPGIAEVGVDEVGPPLVHLLAAVLVHLAVDVVEPAVRVQRHVLGQGVEQPRHLLVAADGVVEDGLGVEEADVGGGVDDVVHEEDVGGDLVAGAGVEALEGHEVEEGALGEVVHHHHREAEHPVLEVDVPEAVAFAELELDARLVQLRRRSDDVRHDDGLLAAGSLPLLLPLVGDGLGDGPVEQALTVDIEEMEAAGDTALFGEDQERQLVLHHEHVPLDDGHGVEHPVPAEYGILAAVVRVVGLSRREDGGAAGRTLSGGGLAVPHDLQHEAPVQDHQLQEPLRVLPPLLLEPGVGVHQLLLHRFHLTHEACQRLLAPPQQVHQRPGLVLLHGRRRLLPVVVGAERDHLRSVSVRVEYPDAGRHLIDGVVPCLFLTC</sequence>
<evidence type="ECO:0000313" key="3">
    <source>
        <dbReference type="Proteomes" id="UP000652761"/>
    </source>
</evidence>
<reference evidence="2" key="1">
    <citation type="submission" date="2017-07" db="EMBL/GenBank/DDBJ databases">
        <title>Taro Niue Genome Assembly and Annotation.</title>
        <authorList>
            <person name="Atibalentja N."/>
            <person name="Keating K."/>
            <person name="Fields C.J."/>
        </authorList>
    </citation>
    <scope>NUCLEOTIDE SEQUENCE</scope>
    <source>
        <strain evidence="2">Niue_2</strain>
        <tissue evidence="2">Leaf</tissue>
    </source>
</reference>
<dbReference type="EMBL" id="NMUH01001336">
    <property type="protein sequence ID" value="MQL91400.1"/>
    <property type="molecule type" value="Genomic_DNA"/>
</dbReference>
<evidence type="ECO:0000256" key="1">
    <source>
        <dbReference type="SAM" id="MobiDB-lite"/>
    </source>
</evidence>
<dbReference type="AlphaFoldDB" id="A0A843VCH1"/>